<dbReference type="PRINTS" id="PR00032">
    <property type="entry name" value="HTHARAC"/>
</dbReference>
<organism evidence="5 6">
    <name type="scientific">Arthrobacter ginkgonis</name>
    <dbReference type="NCBI Taxonomy" id="1630594"/>
    <lineage>
        <taxon>Bacteria</taxon>
        <taxon>Bacillati</taxon>
        <taxon>Actinomycetota</taxon>
        <taxon>Actinomycetes</taxon>
        <taxon>Micrococcales</taxon>
        <taxon>Micrococcaceae</taxon>
        <taxon>Arthrobacter</taxon>
    </lineage>
</organism>
<dbReference type="PANTHER" id="PTHR46796:SF6">
    <property type="entry name" value="ARAC SUBFAMILY"/>
    <property type="match status" value="1"/>
</dbReference>
<comment type="caution">
    <text evidence="5">The sequence shown here is derived from an EMBL/GenBank/DDBJ whole genome shotgun (WGS) entry which is preliminary data.</text>
</comment>
<keyword evidence="2" id="KW-0238">DNA-binding</keyword>
<name>A0ABP7DGQ9_9MICC</name>
<evidence type="ECO:0000256" key="3">
    <source>
        <dbReference type="ARBA" id="ARBA00023163"/>
    </source>
</evidence>
<dbReference type="InterPro" id="IPR009057">
    <property type="entry name" value="Homeodomain-like_sf"/>
</dbReference>
<dbReference type="SMART" id="SM00342">
    <property type="entry name" value="HTH_ARAC"/>
    <property type="match status" value="1"/>
</dbReference>
<dbReference type="InterPro" id="IPR035418">
    <property type="entry name" value="AraC-bd_2"/>
</dbReference>
<dbReference type="EMBL" id="BAABEO010000036">
    <property type="protein sequence ID" value="GAA3704963.1"/>
    <property type="molecule type" value="Genomic_DNA"/>
</dbReference>
<accession>A0ABP7DGQ9</accession>
<evidence type="ECO:0000259" key="4">
    <source>
        <dbReference type="PROSITE" id="PS01124"/>
    </source>
</evidence>
<dbReference type="InterPro" id="IPR018060">
    <property type="entry name" value="HTH_AraC"/>
</dbReference>
<feature type="domain" description="HTH araC/xylS-type" evidence="4">
    <location>
        <begin position="208"/>
        <end position="307"/>
    </location>
</feature>
<evidence type="ECO:0000313" key="6">
    <source>
        <dbReference type="Proteomes" id="UP001500752"/>
    </source>
</evidence>
<dbReference type="PROSITE" id="PS01124">
    <property type="entry name" value="HTH_ARAC_FAMILY_2"/>
    <property type="match status" value="1"/>
</dbReference>
<keyword evidence="6" id="KW-1185">Reference proteome</keyword>
<dbReference type="InterPro" id="IPR020449">
    <property type="entry name" value="Tscrpt_reg_AraC-type_HTH"/>
</dbReference>
<dbReference type="SUPFAM" id="SSF46689">
    <property type="entry name" value="Homeodomain-like"/>
    <property type="match status" value="1"/>
</dbReference>
<evidence type="ECO:0000313" key="5">
    <source>
        <dbReference type="EMBL" id="GAA3704963.1"/>
    </source>
</evidence>
<dbReference type="Pfam" id="PF14525">
    <property type="entry name" value="AraC_binding_2"/>
    <property type="match status" value="1"/>
</dbReference>
<proteinExistence type="predicted"/>
<keyword evidence="1" id="KW-0805">Transcription regulation</keyword>
<keyword evidence="3" id="KW-0804">Transcription</keyword>
<protein>
    <submittedName>
        <fullName evidence="5">Helix-turn-helix domain-containing protein</fullName>
    </submittedName>
</protein>
<reference evidence="6" key="1">
    <citation type="journal article" date="2019" name="Int. J. Syst. Evol. Microbiol.">
        <title>The Global Catalogue of Microorganisms (GCM) 10K type strain sequencing project: providing services to taxonomists for standard genome sequencing and annotation.</title>
        <authorList>
            <consortium name="The Broad Institute Genomics Platform"/>
            <consortium name="The Broad Institute Genome Sequencing Center for Infectious Disease"/>
            <person name="Wu L."/>
            <person name="Ma J."/>
        </authorList>
    </citation>
    <scope>NUCLEOTIDE SEQUENCE [LARGE SCALE GENOMIC DNA]</scope>
    <source>
        <strain evidence="6">JCM 30742</strain>
    </source>
</reference>
<evidence type="ECO:0000256" key="1">
    <source>
        <dbReference type="ARBA" id="ARBA00023015"/>
    </source>
</evidence>
<dbReference type="PANTHER" id="PTHR46796">
    <property type="entry name" value="HTH-TYPE TRANSCRIPTIONAL ACTIVATOR RHAS-RELATED"/>
    <property type="match status" value="1"/>
</dbReference>
<dbReference type="Proteomes" id="UP001500752">
    <property type="component" value="Unassembled WGS sequence"/>
</dbReference>
<gene>
    <name evidence="5" type="ORF">GCM10023081_46550</name>
</gene>
<dbReference type="Pfam" id="PF12833">
    <property type="entry name" value="HTH_18"/>
    <property type="match status" value="1"/>
</dbReference>
<evidence type="ECO:0000256" key="2">
    <source>
        <dbReference type="ARBA" id="ARBA00023125"/>
    </source>
</evidence>
<dbReference type="Gene3D" id="1.10.10.60">
    <property type="entry name" value="Homeodomain-like"/>
    <property type="match status" value="1"/>
</dbReference>
<sequence length="311" mass="33873">MDKGVVRAVSSSSVAEWERLVVSNYAGLSVRIDRKADFAARLAVVQIGRCRLSKVDSSPVTYERSENDVSNAPSDDLLLSLKSTGSCLVEQYGRQALLGVGDLVLYDTMSPYKLDFREPYRELVLKIPRVALASRVASPESLSAVRLSNGSSMARLAGTYLRELAREADNLAPAARDRLDSAILDIVALALTDVAGALAMDEQTERLGRAKTLMRARLSDSSLSATQVAGALNISVRTLNRLFAREGESAMRWLLEERLLACHRALMEARTRSVSDVAIEHGFSDLSHFSRVFKAKFGIPPSEVANSKAVA</sequence>
<dbReference type="InterPro" id="IPR050204">
    <property type="entry name" value="AraC_XylS_family_regulators"/>
</dbReference>